<organism evidence="2 3">
    <name type="scientific">Blattamonas nauphoetae</name>
    <dbReference type="NCBI Taxonomy" id="2049346"/>
    <lineage>
        <taxon>Eukaryota</taxon>
        <taxon>Metamonada</taxon>
        <taxon>Preaxostyla</taxon>
        <taxon>Oxymonadida</taxon>
        <taxon>Blattamonas</taxon>
    </lineage>
</organism>
<feature type="compositionally biased region" description="Acidic residues" evidence="1">
    <location>
        <begin position="543"/>
        <end position="566"/>
    </location>
</feature>
<gene>
    <name evidence="2" type="ORF">BLNAU_16650</name>
</gene>
<feature type="region of interest" description="Disordered" evidence="1">
    <location>
        <begin position="113"/>
        <end position="132"/>
    </location>
</feature>
<feature type="compositionally biased region" description="Basic and acidic residues" evidence="1">
    <location>
        <begin position="567"/>
        <end position="592"/>
    </location>
</feature>
<feature type="region of interest" description="Disordered" evidence="1">
    <location>
        <begin position="167"/>
        <end position="205"/>
    </location>
</feature>
<dbReference type="Proteomes" id="UP001281761">
    <property type="component" value="Unassembled WGS sequence"/>
</dbReference>
<protein>
    <submittedName>
        <fullName evidence="2">Uncharacterized protein</fullName>
    </submittedName>
</protein>
<dbReference type="EMBL" id="JARBJD010000177">
    <property type="protein sequence ID" value="KAK2948395.1"/>
    <property type="molecule type" value="Genomic_DNA"/>
</dbReference>
<feature type="compositionally biased region" description="Basic and acidic residues" evidence="1">
    <location>
        <begin position="113"/>
        <end position="122"/>
    </location>
</feature>
<sequence>MASTENPSHVDSTEYWQNDSNDDDSLVNHSTYQPQTPPSDNRRTDAQNEGRTPLFALSIKIKNENQKLLIYDDTSVDEACNEFCTNHQLPPSAKANLIDQANSAKYMIENKGHPETHSERSNHSAVTAASSRNERHSVVSFFESTQPPKKHGNVRATVGRLLADHERRQRERKMPQETFDPNCTFQPNMQTPPAKSKDKFALKKKKTDGSFVNRFMEDTKQRKARAEQLRKEREEIERAQQVHPTTIIMSTADIEASTAKLSAPLRDKQDEKASPSDLHQKPKRTRRHTGTDNKEGDELDVTQRLIEDAKERRQRKQEREMAQKQDCSFHPKSQHKSKPISPLTLCRDAVRKERRREESGDETNSPPPNLSDIQQYEGLDYSEIDVVERLTLDAELRRREKERQAIKQYSKTIDDQNHPFKGENATFHLLRTNKGDDDILEMDGVPDEAEFEVRRAGPAKPEKVVLSRREARIVSSRLHSEREEFQRKKSELEEMEIKRIQRESSSATTFSRKTTKIVEQKRMERLRCLYSILYDGMREIEFEEEKEDDVTEAEEPTQGTVEEEDLELPKEEDTDIPKDHSDVSSQTSRDDPPVPQQLQMEPEISPSKAANQTETTPSHFANYTPPNSPQSTQRSPQEPARVSMLDTPYYQKPSPEMKKEEVTKEQIDESPSLDLNLAHLCALFTIIPPITNQPKNIKNSNKTPVKMVLMSPSKDGQTSQSQNYGIAYSAVPPFGLTESVWNALFFLLNTPHFMPNIASEQNWMISMDQFVKAVLKLVNRVSLRQSLLPLVDTLTPLQNRHSHAPNDKEIAFEENNQSSPLLLRTGPVSDTLTTQFNHSAPFNPPTSDDADFVDTTKPTFSFTPKTNANAKKLAEKRKKELERELQAIEEGSSHRAGRPQTTTDRFKLEQAVRAERQKQLDEKVSKEQMKECTFKPKTRNKTKAISNRKIEELATPKFKVEAVSVAPRSPRFGMRTPRSGFGDDGRPFDEVERPTTPYTRMLEEKKKAKLVEKEKLENTRKLELFTKTQQFAPVHSLQMKSRSEMEQMAGVDAALRELELDDVLQKLEEQEQTFF</sequence>
<feature type="compositionally biased region" description="Polar residues" evidence="1">
    <location>
        <begin position="608"/>
        <end position="636"/>
    </location>
</feature>
<evidence type="ECO:0000256" key="1">
    <source>
        <dbReference type="SAM" id="MobiDB-lite"/>
    </source>
</evidence>
<accession>A0ABQ9XAP0</accession>
<feature type="compositionally biased region" description="Basic and acidic residues" evidence="1">
    <location>
        <begin position="305"/>
        <end position="329"/>
    </location>
</feature>
<keyword evidence="3" id="KW-1185">Reference proteome</keyword>
<evidence type="ECO:0000313" key="2">
    <source>
        <dbReference type="EMBL" id="KAK2948395.1"/>
    </source>
</evidence>
<reference evidence="2 3" key="1">
    <citation type="journal article" date="2022" name="bioRxiv">
        <title>Genomics of Preaxostyla Flagellates Illuminates Evolutionary Transitions and the Path Towards Mitochondrial Loss.</title>
        <authorList>
            <person name="Novak L.V.F."/>
            <person name="Treitli S.C."/>
            <person name="Pyrih J."/>
            <person name="Halakuc P."/>
            <person name="Pipaliya S.V."/>
            <person name="Vacek V."/>
            <person name="Brzon O."/>
            <person name="Soukal P."/>
            <person name="Eme L."/>
            <person name="Dacks J.B."/>
            <person name="Karnkowska A."/>
            <person name="Elias M."/>
            <person name="Hampl V."/>
        </authorList>
    </citation>
    <scope>NUCLEOTIDE SEQUENCE [LARGE SCALE GENOMIC DNA]</scope>
    <source>
        <strain evidence="2">NAU3</strain>
        <tissue evidence="2">Gut</tissue>
    </source>
</reference>
<feature type="compositionally biased region" description="Basic and acidic residues" evidence="1">
    <location>
        <begin position="230"/>
        <end position="240"/>
    </location>
</feature>
<feature type="compositionally biased region" description="Basic and acidic residues" evidence="1">
    <location>
        <begin position="348"/>
        <end position="358"/>
    </location>
</feature>
<feature type="region of interest" description="Disordered" evidence="1">
    <location>
        <begin position="230"/>
        <end position="377"/>
    </location>
</feature>
<feature type="region of interest" description="Disordered" evidence="1">
    <location>
        <begin position="543"/>
        <end position="640"/>
    </location>
</feature>
<proteinExistence type="predicted"/>
<feature type="compositionally biased region" description="Polar residues" evidence="1">
    <location>
        <begin position="1"/>
        <end position="19"/>
    </location>
</feature>
<feature type="region of interest" description="Disordered" evidence="1">
    <location>
        <begin position="1"/>
        <end position="48"/>
    </location>
</feature>
<feature type="compositionally biased region" description="Polar residues" evidence="1">
    <location>
        <begin position="179"/>
        <end position="193"/>
    </location>
</feature>
<comment type="caution">
    <text evidence="2">The sequence shown here is derived from an EMBL/GenBank/DDBJ whole genome shotgun (WGS) entry which is preliminary data.</text>
</comment>
<feature type="compositionally biased region" description="Basic and acidic residues" evidence="1">
    <location>
        <begin position="981"/>
        <end position="993"/>
    </location>
</feature>
<name>A0ABQ9XAP0_9EUKA</name>
<feature type="compositionally biased region" description="Basic and acidic residues" evidence="1">
    <location>
        <begin position="265"/>
        <end position="280"/>
    </location>
</feature>
<evidence type="ECO:0000313" key="3">
    <source>
        <dbReference type="Proteomes" id="UP001281761"/>
    </source>
</evidence>
<feature type="region of interest" description="Disordered" evidence="1">
    <location>
        <begin position="969"/>
        <end position="993"/>
    </location>
</feature>